<protein>
    <submittedName>
        <fullName evidence="2">Uncharacterized protein</fullName>
    </submittedName>
</protein>
<dbReference type="EMBL" id="JAANOH010000004">
    <property type="protein sequence ID" value="MCZ2475912.1"/>
    <property type="molecule type" value="Genomic_DNA"/>
</dbReference>
<proteinExistence type="predicted"/>
<organism evidence="2 3">
    <name type="scientific">Aquirufa ecclesiirivi</name>
    <dbReference type="NCBI Taxonomy" id="2715124"/>
    <lineage>
        <taxon>Bacteria</taxon>
        <taxon>Pseudomonadati</taxon>
        <taxon>Bacteroidota</taxon>
        <taxon>Cytophagia</taxon>
        <taxon>Cytophagales</taxon>
        <taxon>Flectobacillaceae</taxon>
        <taxon>Aquirufa</taxon>
    </lineage>
</organism>
<gene>
    <name evidence="2" type="ORF">G9H61_10665</name>
</gene>
<evidence type="ECO:0000313" key="3">
    <source>
        <dbReference type="Proteomes" id="UP001321186"/>
    </source>
</evidence>
<feature type="chain" id="PRO_5046586286" evidence="1">
    <location>
        <begin position="31"/>
        <end position="834"/>
    </location>
</feature>
<sequence>MSPNNSSIKTVISNTVIFAALVLLFSNATAQSPRQSSYPQFSGIYPHLAYYNNEGECGTGAVVPWADRLWVISYGPHLPFGSTDKLYEISPQLNKIIRPESIGGTPANRMIHRESNQLFIGPYAINGAGEVRTIPYTQAPGRYTGLARALDNPQNNLLLATMEEGFYKLDVHNLHTKLLYEDGNVKLKNANKTSNNSSSSLLPGAHGKGLYSGQGVMVYSNNGESGDKALKQFDIESGVLAEWNGQDWKLIRRNQFVEVTGPGGIYGNKNPATDPIWVTGWDHKSVLLGVRDAGKWTFFRLPKASHSYDGAHGWNTEWPRIRDVGTTGKPDYLMTMHGMFWHFPASFTSINSAGIRPRSAYLKVIGDFTRWQDGLVFGCDDSAQKEFLNKRKAKGNIEGPGQSNSNLWFTSVQLPDQLGPNTVQGAVWLSEKIEANVSSEPFLFAGWKKRMAWIQNAGKEDVKFTFEVDRHGKGKWENLRTVLVEAGKSTNISFQSTETGEWIKVKSDKNTTATVNFNYTDGTRFVTQSSPIFNGLASIRRDEYTGGLLYALGDNRRKLGVLAGDFSKEKFNEVGYYELDSAMNLNRREDGKMADFIRSKFEISKDAISVDEASVLVVDDAGRRWRLPKGNENYTKKNTAASMRICREVATERDLMNAHGTFYELPAENADGFAKIRPVASHSLSVHDYASYRGLLVMTGLEKESPTNEHIITSADGKAKVWAGTIDDLWKLGKPTGQGGPWKNTFVTANMKSDPYLIGFYDKKSLKISHKSKQTITFTIEIEPIGHGPWMVFKKVEIKPNETFEYTFASDFQARWIRFSSNKNCEATTWLTYQ</sequence>
<reference evidence="2 3" key="1">
    <citation type="submission" date="2020-03" db="EMBL/GenBank/DDBJ databases">
        <authorList>
            <person name="Pitt A."/>
            <person name="Hahn M.W."/>
        </authorList>
    </citation>
    <scope>NUCLEOTIDE SEQUENCE [LARGE SCALE GENOMIC DNA]</scope>
    <source>
        <strain evidence="2 3">5A-MARBSE</strain>
    </source>
</reference>
<keyword evidence="3" id="KW-1185">Reference proteome</keyword>
<feature type="signal peptide" evidence="1">
    <location>
        <begin position="1"/>
        <end position="30"/>
    </location>
</feature>
<keyword evidence="1" id="KW-0732">Signal</keyword>
<dbReference type="Proteomes" id="UP001321186">
    <property type="component" value="Unassembled WGS sequence"/>
</dbReference>
<evidence type="ECO:0000313" key="2">
    <source>
        <dbReference type="EMBL" id="MCZ2475912.1"/>
    </source>
</evidence>
<accession>A0ABT4JI01</accession>
<evidence type="ECO:0000256" key="1">
    <source>
        <dbReference type="SAM" id="SignalP"/>
    </source>
</evidence>
<dbReference type="RefSeq" id="WP_269010509.1">
    <property type="nucleotide sequence ID" value="NZ_JAANOH010000004.1"/>
</dbReference>
<comment type="caution">
    <text evidence="2">The sequence shown here is derived from an EMBL/GenBank/DDBJ whole genome shotgun (WGS) entry which is preliminary data.</text>
</comment>
<name>A0ABT4JI01_9BACT</name>